<accession>A0A2V1IRT2</accession>
<name>A0A2V1IRT2_9BACT</name>
<evidence type="ECO:0000313" key="2">
    <source>
        <dbReference type="Proteomes" id="UP000244905"/>
    </source>
</evidence>
<dbReference type="EMBL" id="PUEC01000007">
    <property type="protein sequence ID" value="PWB03165.1"/>
    <property type="molecule type" value="Genomic_DNA"/>
</dbReference>
<dbReference type="AlphaFoldDB" id="A0A2V1IRT2"/>
<comment type="caution">
    <text evidence="1">The sequence shown here is derived from an EMBL/GenBank/DDBJ whole genome shotgun (WGS) entry which is preliminary data.</text>
</comment>
<keyword evidence="2" id="KW-1185">Reference proteome</keyword>
<proteinExistence type="predicted"/>
<dbReference type="Proteomes" id="UP000244905">
    <property type="component" value="Unassembled WGS sequence"/>
</dbReference>
<reference evidence="2" key="1">
    <citation type="submission" date="2018-02" db="EMBL/GenBank/DDBJ databases">
        <authorList>
            <person name="Clavel T."/>
            <person name="Strowig T."/>
        </authorList>
    </citation>
    <scope>NUCLEOTIDE SEQUENCE [LARGE SCALE GENOMIC DNA]</scope>
    <source>
        <strain evidence="2">DSM 103720</strain>
    </source>
</reference>
<gene>
    <name evidence="1" type="ORF">C5O23_04590</name>
</gene>
<evidence type="ECO:0000313" key="1">
    <source>
        <dbReference type="EMBL" id="PWB03165.1"/>
    </source>
</evidence>
<sequence>MKHPLSPTATPDWSEEFELPSSFANNKSFKYDDQDAWGFSYLGIRLNHSADNAGAAQGVLGNDATATFNYIGVTSISKHGYDSAGEFTAATSAAIGKKVKAYIESELEDTTTGIESIVSDNGVRIHTSDRMISADGVSRIEVYNMAGMKVADAADCVRVAPGLYIVKAYGETQTVVRKVAIR</sequence>
<protein>
    <submittedName>
        <fullName evidence="1">Uncharacterized protein</fullName>
    </submittedName>
</protein>
<dbReference type="GeneID" id="82525622"/>
<organism evidence="1 2">
    <name type="scientific">Duncaniella muris</name>
    <dbReference type="NCBI Taxonomy" id="2094150"/>
    <lineage>
        <taxon>Bacteria</taxon>
        <taxon>Pseudomonadati</taxon>
        <taxon>Bacteroidota</taxon>
        <taxon>Bacteroidia</taxon>
        <taxon>Bacteroidales</taxon>
        <taxon>Muribaculaceae</taxon>
        <taxon>Duncaniella</taxon>
    </lineage>
</organism>
<dbReference type="RefSeq" id="WP_107031765.1">
    <property type="nucleotide sequence ID" value="NZ_CARXIO010000039.1"/>
</dbReference>